<reference evidence="1" key="1">
    <citation type="submission" date="2021-03" db="EMBL/GenBank/DDBJ databases">
        <authorList>
            <person name="Tran Van P."/>
        </authorList>
    </citation>
    <scope>NUCLEOTIDE SEQUENCE</scope>
</reference>
<dbReference type="EMBL" id="CAJPIN010014140">
    <property type="protein sequence ID" value="CAG2060955.1"/>
    <property type="molecule type" value="Genomic_DNA"/>
</dbReference>
<sequence length="206" mass="23403">MHTLLSDIAAKCMPFQENIVLVQVDLLSKLMSECIASKDQKYNSDAEKRYTLCIRTLPILIGLARSMGRFCADGQPLLCRLFPRLVAPTVEFSDTSLGKNMDKNYVPFQSRREPSLHRELGVGYVLTTTKIANLELPLVNLQNIFTLVKQLLAKDTLEFLDQQVDALFDSGEIQDFGVFPYKTFSETLTLTMATMLKELLHHNKRK</sequence>
<gene>
    <name evidence="1" type="ORF">TPAB3V08_LOCUS7910</name>
</gene>
<name>A0ABN7NZM2_TIMPD</name>
<accession>A0ABN7NZM2</accession>
<organism evidence="1 2">
    <name type="scientific">Timema podura</name>
    <name type="common">Walking stick</name>
    <dbReference type="NCBI Taxonomy" id="61482"/>
    <lineage>
        <taxon>Eukaryota</taxon>
        <taxon>Metazoa</taxon>
        <taxon>Ecdysozoa</taxon>
        <taxon>Arthropoda</taxon>
        <taxon>Hexapoda</taxon>
        <taxon>Insecta</taxon>
        <taxon>Pterygota</taxon>
        <taxon>Neoptera</taxon>
        <taxon>Polyneoptera</taxon>
        <taxon>Phasmatodea</taxon>
        <taxon>Timematodea</taxon>
        <taxon>Timematoidea</taxon>
        <taxon>Timematidae</taxon>
        <taxon>Timema</taxon>
    </lineage>
</organism>
<evidence type="ECO:0000313" key="2">
    <source>
        <dbReference type="Proteomes" id="UP001153148"/>
    </source>
</evidence>
<dbReference type="Proteomes" id="UP001153148">
    <property type="component" value="Unassembled WGS sequence"/>
</dbReference>
<evidence type="ECO:0000313" key="1">
    <source>
        <dbReference type="EMBL" id="CAG2060955.1"/>
    </source>
</evidence>
<protein>
    <submittedName>
        <fullName evidence="1">Uncharacterized protein</fullName>
    </submittedName>
</protein>
<comment type="caution">
    <text evidence="1">The sequence shown here is derived from an EMBL/GenBank/DDBJ whole genome shotgun (WGS) entry which is preliminary data.</text>
</comment>
<proteinExistence type="predicted"/>
<keyword evidence="2" id="KW-1185">Reference proteome</keyword>